<feature type="signal peptide" evidence="1">
    <location>
        <begin position="1"/>
        <end position="19"/>
    </location>
</feature>
<keyword evidence="3" id="KW-1185">Reference proteome</keyword>
<gene>
    <name evidence="2" type="ORF">KU392_09560</name>
</gene>
<feature type="chain" id="PRO_5046111500" description="Lipoprotein" evidence="1">
    <location>
        <begin position="20"/>
        <end position="96"/>
    </location>
</feature>
<organism evidence="2 3">
    <name type="scientific">Advenella alkanexedens</name>
    <dbReference type="NCBI Taxonomy" id="1481665"/>
    <lineage>
        <taxon>Bacteria</taxon>
        <taxon>Pseudomonadati</taxon>
        <taxon>Pseudomonadota</taxon>
        <taxon>Betaproteobacteria</taxon>
        <taxon>Burkholderiales</taxon>
        <taxon>Alcaligenaceae</taxon>
    </lineage>
</organism>
<proteinExistence type="predicted"/>
<protein>
    <recommendedName>
        <fullName evidence="4">Lipoprotein</fullName>
    </recommendedName>
</protein>
<evidence type="ECO:0008006" key="4">
    <source>
        <dbReference type="Google" id="ProtNLM"/>
    </source>
</evidence>
<evidence type="ECO:0000313" key="2">
    <source>
        <dbReference type="EMBL" id="MBV4397494.1"/>
    </source>
</evidence>
<keyword evidence="1" id="KW-0732">Signal</keyword>
<dbReference type="PROSITE" id="PS51257">
    <property type="entry name" value="PROKAR_LIPOPROTEIN"/>
    <property type="match status" value="1"/>
</dbReference>
<dbReference type="RefSeq" id="WP_169293742.1">
    <property type="nucleotide sequence ID" value="NZ_JAHSPR010000006.1"/>
</dbReference>
<evidence type="ECO:0000313" key="3">
    <source>
        <dbReference type="Proteomes" id="UP000722165"/>
    </source>
</evidence>
<name>A0ABS6NPC7_9BURK</name>
<accession>A0ABS6NPC7</accession>
<reference evidence="2 3" key="1">
    <citation type="submission" date="2021-06" db="EMBL/GenBank/DDBJ databases">
        <authorList>
            <person name="Lu T."/>
            <person name="Wang Q."/>
            <person name="Han X."/>
        </authorList>
    </citation>
    <scope>NUCLEOTIDE SEQUENCE [LARGE SCALE GENOMIC DNA]</scope>
    <source>
        <strain evidence="2 3">LAM0050</strain>
    </source>
</reference>
<evidence type="ECO:0000256" key="1">
    <source>
        <dbReference type="SAM" id="SignalP"/>
    </source>
</evidence>
<sequence length="96" mass="10678">MKLALLLTVPVLFVAAGCANPVKIVPALTEDEKQTLTCKEIGRESDRLNILLNQLRHGNEPLFGNDPAQIQQAEQAAQWRLNQIRELSVQKLCVFG</sequence>
<dbReference type="EMBL" id="JAHSPR010000006">
    <property type="protein sequence ID" value="MBV4397494.1"/>
    <property type="molecule type" value="Genomic_DNA"/>
</dbReference>
<dbReference type="Proteomes" id="UP000722165">
    <property type="component" value="Unassembled WGS sequence"/>
</dbReference>
<comment type="caution">
    <text evidence="2">The sequence shown here is derived from an EMBL/GenBank/DDBJ whole genome shotgun (WGS) entry which is preliminary data.</text>
</comment>